<keyword evidence="4 6" id="KW-0472">Membrane</keyword>
<dbReference type="Pfam" id="PF03006">
    <property type="entry name" value="HlyIII"/>
    <property type="match status" value="1"/>
</dbReference>
<keyword evidence="3 6" id="KW-1133">Transmembrane helix</keyword>
<evidence type="ECO:0000313" key="7">
    <source>
        <dbReference type="EMBL" id="GAT55431.1"/>
    </source>
</evidence>
<accession>A0ABQ0LWH2</accession>
<feature type="transmembrane region" description="Helical" evidence="6">
    <location>
        <begin position="360"/>
        <end position="379"/>
    </location>
</feature>
<dbReference type="EMBL" id="DF849016">
    <property type="protein sequence ID" value="GAT55431.1"/>
    <property type="molecule type" value="Genomic_DNA"/>
</dbReference>
<feature type="region of interest" description="Disordered" evidence="5">
    <location>
        <begin position="115"/>
        <end position="156"/>
    </location>
</feature>
<protein>
    <recommendedName>
        <fullName evidence="9">HlyIII-domain-containing protein</fullName>
    </recommendedName>
</protein>
<organism evidence="7 8">
    <name type="scientific">Mycena chlorophos</name>
    <name type="common">Agaric fungus</name>
    <name type="synonym">Agaricus chlorophos</name>
    <dbReference type="NCBI Taxonomy" id="658473"/>
    <lineage>
        <taxon>Eukaryota</taxon>
        <taxon>Fungi</taxon>
        <taxon>Dikarya</taxon>
        <taxon>Basidiomycota</taxon>
        <taxon>Agaricomycotina</taxon>
        <taxon>Agaricomycetes</taxon>
        <taxon>Agaricomycetidae</taxon>
        <taxon>Agaricales</taxon>
        <taxon>Marasmiineae</taxon>
        <taxon>Mycenaceae</taxon>
        <taxon>Mycena</taxon>
    </lineage>
</organism>
<evidence type="ECO:0000256" key="1">
    <source>
        <dbReference type="ARBA" id="ARBA00004141"/>
    </source>
</evidence>
<evidence type="ECO:0000256" key="5">
    <source>
        <dbReference type="SAM" id="MobiDB-lite"/>
    </source>
</evidence>
<proteinExistence type="predicted"/>
<keyword evidence="2 6" id="KW-0812">Transmembrane</keyword>
<evidence type="ECO:0000256" key="4">
    <source>
        <dbReference type="ARBA" id="ARBA00023136"/>
    </source>
</evidence>
<dbReference type="PANTHER" id="PTHR20855">
    <property type="entry name" value="ADIPOR/PROGESTIN RECEPTOR-RELATED"/>
    <property type="match status" value="1"/>
</dbReference>
<feature type="transmembrane region" description="Helical" evidence="6">
    <location>
        <begin position="321"/>
        <end position="339"/>
    </location>
</feature>
<evidence type="ECO:0008006" key="9">
    <source>
        <dbReference type="Google" id="ProtNLM"/>
    </source>
</evidence>
<evidence type="ECO:0000313" key="8">
    <source>
        <dbReference type="Proteomes" id="UP000815677"/>
    </source>
</evidence>
<reference evidence="7" key="1">
    <citation type="submission" date="2014-09" db="EMBL/GenBank/DDBJ databases">
        <title>Genome sequence of the luminous mushroom Mycena chlorophos for searching fungal bioluminescence genes.</title>
        <authorList>
            <person name="Tanaka Y."/>
            <person name="Kasuga D."/>
            <person name="Oba Y."/>
            <person name="Hase S."/>
            <person name="Sato K."/>
            <person name="Oba Y."/>
            <person name="Sakakibara Y."/>
        </authorList>
    </citation>
    <scope>NUCLEOTIDE SEQUENCE</scope>
</reference>
<feature type="compositionally biased region" description="Basic residues" evidence="5">
    <location>
        <begin position="135"/>
        <end position="146"/>
    </location>
</feature>
<comment type="subcellular location">
    <subcellularLocation>
        <location evidence="1">Membrane</location>
        <topology evidence="1">Multi-pass membrane protein</topology>
    </subcellularLocation>
</comment>
<evidence type="ECO:0000256" key="6">
    <source>
        <dbReference type="SAM" id="Phobius"/>
    </source>
</evidence>
<name>A0ABQ0LWH2_MYCCL</name>
<sequence>MRARRHTIGEYACFSPETPSLTVAARCPKPLESKANPFCLEISGQQATRQFFGLARSASTACLIGPSRSPCAAHALTYPDGGLTQNGSSPRVRVIYNDGRSRWLFARSSRFPPAGSLETADRQTALISPKMPSRATRRRASRRRNSRASDTKVPVSAPAVAIRPRRPLPAHPANHTPFTQSAPTLIYNASVLIGQIRTILALVDRSKKQKVLDDEHVVVVEEPAQQNHHHHCHHHKCAEAATVESALEKSCNGEKLISFEDLPPAWQGTPYVRHGYRFIPLESWPAIVRSMFTFNNEFLNIQTHVITFIWTLRNYLPVADLGELIIVVAVLFCLSASILGHTMGGCSHRGAMEMCGRIDYIGIVWLLCACNATLVFYGFAAYPHIAYPFLGLSALMAFAGSTLPLMSWFNAHENRNWRLGFFITLKTMCLLPILGIWHLYGLAGMKEFLLPFLRPVALSALGIVFFTYHLPERFMDPNGKWARRFDSVGFGSHAIWHVLSVLSITDWSIALAVVRHSFAARAYA</sequence>
<feature type="transmembrane region" description="Helical" evidence="6">
    <location>
        <begin position="452"/>
        <end position="470"/>
    </location>
</feature>
<feature type="transmembrane region" description="Helical" evidence="6">
    <location>
        <begin position="385"/>
        <end position="407"/>
    </location>
</feature>
<keyword evidence="8" id="KW-1185">Reference proteome</keyword>
<dbReference type="InterPro" id="IPR004254">
    <property type="entry name" value="AdipoR/HlyIII-related"/>
</dbReference>
<gene>
    <name evidence="7" type="ORF">MCHLO_12206</name>
</gene>
<evidence type="ECO:0000256" key="3">
    <source>
        <dbReference type="ARBA" id="ARBA00022989"/>
    </source>
</evidence>
<feature type="transmembrane region" description="Helical" evidence="6">
    <location>
        <begin position="419"/>
        <end position="440"/>
    </location>
</feature>
<dbReference type="Proteomes" id="UP000815677">
    <property type="component" value="Unassembled WGS sequence"/>
</dbReference>
<evidence type="ECO:0000256" key="2">
    <source>
        <dbReference type="ARBA" id="ARBA00022692"/>
    </source>
</evidence>
<dbReference type="PANTHER" id="PTHR20855:SF97">
    <property type="entry name" value="ADIPOR-LIKE RECEPTOR IZH3-RELATED"/>
    <property type="match status" value="1"/>
</dbReference>